<evidence type="ECO:0000313" key="4">
    <source>
        <dbReference type="EMBL" id="ORY34188.1"/>
    </source>
</evidence>
<dbReference type="Pfam" id="PF13359">
    <property type="entry name" value="DDE_Tnp_4"/>
    <property type="match status" value="1"/>
</dbReference>
<evidence type="ECO:0000256" key="2">
    <source>
        <dbReference type="ARBA" id="ARBA00022723"/>
    </source>
</evidence>
<dbReference type="EMBL" id="MCGO01000064">
    <property type="protein sequence ID" value="ORY34188.1"/>
    <property type="molecule type" value="Genomic_DNA"/>
</dbReference>
<dbReference type="PANTHER" id="PTHR48471">
    <property type="entry name" value="DDE TNP4 DOMAIN-CONTAINING PROTEIN"/>
    <property type="match status" value="1"/>
</dbReference>
<dbReference type="Proteomes" id="UP000193642">
    <property type="component" value="Unassembled WGS sequence"/>
</dbReference>
<name>A0A1Y2BHB4_9FUNG</name>
<keyword evidence="2" id="KW-0479">Metal-binding</keyword>
<gene>
    <name evidence="4" type="ORF">BCR33DRAFT_511598</name>
</gene>
<proteinExistence type="predicted"/>
<accession>A0A1Y2BHB4</accession>
<evidence type="ECO:0000256" key="1">
    <source>
        <dbReference type="ARBA" id="ARBA00001968"/>
    </source>
</evidence>
<dbReference type="PANTHER" id="PTHR48471:SF1">
    <property type="entry name" value="DDE TNP4 DOMAIN-CONTAINING PROTEIN"/>
    <property type="match status" value="1"/>
</dbReference>
<reference evidence="4 5" key="1">
    <citation type="submission" date="2016-07" db="EMBL/GenBank/DDBJ databases">
        <title>Pervasive Adenine N6-methylation of Active Genes in Fungi.</title>
        <authorList>
            <consortium name="DOE Joint Genome Institute"/>
            <person name="Mondo S.J."/>
            <person name="Dannebaum R.O."/>
            <person name="Kuo R.C."/>
            <person name="Labutti K."/>
            <person name="Haridas S."/>
            <person name="Kuo A."/>
            <person name="Salamov A."/>
            <person name="Ahrendt S.R."/>
            <person name="Lipzen A."/>
            <person name="Sullivan W."/>
            <person name="Andreopoulos W.B."/>
            <person name="Clum A."/>
            <person name="Lindquist E."/>
            <person name="Daum C."/>
            <person name="Ramamoorthy G.K."/>
            <person name="Gryganskyi A."/>
            <person name="Culley D."/>
            <person name="Magnuson J.K."/>
            <person name="James T.Y."/>
            <person name="O'Malley M.A."/>
            <person name="Stajich J.E."/>
            <person name="Spatafora J.W."/>
            <person name="Visel A."/>
            <person name="Grigoriev I.V."/>
        </authorList>
    </citation>
    <scope>NUCLEOTIDE SEQUENCE [LARGE SCALE GENOMIC DNA]</scope>
    <source>
        <strain evidence="4 5">JEL800</strain>
    </source>
</reference>
<sequence>MLVLFHLLKQRHLAQERRHNRQQKRQLAMMLRIKLSIRTRHFIKTTSLGNANASAWQHLYHGPDEGSFVVSTSLTRAAFQTLLAEFSKHYNVKSGPGKAGRPPKATYKSTILGLLLCFYTGTSDGASLCREFAMPPSTLYRVLHNAEVALDKALRSLKDAQIRWPTYAEQVEWGWLVERKESVVKCKFGFVDGKNFRVQQPSHQDLQNAMYNGWLHSVLVTGVLAFGVDGCIFWMKHNCPGSWNDAEMSRDFRKKLLDDRRTMPEYGVTADSAFPASSDMFEK</sequence>
<evidence type="ECO:0000259" key="3">
    <source>
        <dbReference type="Pfam" id="PF13359"/>
    </source>
</evidence>
<comment type="caution">
    <text evidence="4">The sequence shown here is derived from an EMBL/GenBank/DDBJ whole genome shotgun (WGS) entry which is preliminary data.</text>
</comment>
<dbReference type="OrthoDB" id="2140478at2759"/>
<dbReference type="GO" id="GO:0046872">
    <property type="term" value="F:metal ion binding"/>
    <property type="evidence" value="ECO:0007669"/>
    <property type="project" value="UniProtKB-KW"/>
</dbReference>
<protein>
    <recommendedName>
        <fullName evidence="3">DDE Tnp4 domain-containing protein</fullName>
    </recommendedName>
</protein>
<feature type="domain" description="DDE Tnp4" evidence="3">
    <location>
        <begin position="191"/>
        <end position="278"/>
    </location>
</feature>
<keyword evidence="5" id="KW-1185">Reference proteome</keyword>
<dbReference type="InterPro" id="IPR027806">
    <property type="entry name" value="HARBI1_dom"/>
</dbReference>
<organism evidence="4 5">
    <name type="scientific">Rhizoclosmatium globosum</name>
    <dbReference type="NCBI Taxonomy" id="329046"/>
    <lineage>
        <taxon>Eukaryota</taxon>
        <taxon>Fungi</taxon>
        <taxon>Fungi incertae sedis</taxon>
        <taxon>Chytridiomycota</taxon>
        <taxon>Chytridiomycota incertae sedis</taxon>
        <taxon>Chytridiomycetes</taxon>
        <taxon>Chytridiales</taxon>
        <taxon>Chytriomycetaceae</taxon>
        <taxon>Rhizoclosmatium</taxon>
    </lineage>
</organism>
<comment type="cofactor">
    <cofactor evidence="1">
        <name>a divalent metal cation</name>
        <dbReference type="ChEBI" id="CHEBI:60240"/>
    </cofactor>
</comment>
<evidence type="ECO:0000313" key="5">
    <source>
        <dbReference type="Proteomes" id="UP000193642"/>
    </source>
</evidence>
<dbReference type="AlphaFoldDB" id="A0A1Y2BHB4"/>